<reference evidence="1" key="1">
    <citation type="submission" date="2020-11" db="EMBL/GenBank/DDBJ databases">
        <title>Carbohydrate-dependent, anaerobic sulfur respiration: A novel catabolism in halophilic archaea.</title>
        <authorList>
            <person name="Sorokin D.Y."/>
            <person name="Messina E."/>
            <person name="Smedile F."/>
            <person name="La Cono V."/>
            <person name="Hallsworth J.E."/>
            <person name="Yakimov M.M."/>
        </authorList>
    </citation>
    <scope>NUCLEOTIDE SEQUENCE</scope>
    <source>
        <strain evidence="1">HSR12-1</strain>
    </source>
</reference>
<gene>
    <name evidence="1" type="ORF">HSR121_1733</name>
</gene>
<dbReference type="Proteomes" id="UP000663525">
    <property type="component" value="Chromosome"/>
</dbReference>
<name>A0A897N4R8_9EURY</name>
<organism evidence="1 2">
    <name type="scientific">Halapricum desulfuricans</name>
    <dbReference type="NCBI Taxonomy" id="2841257"/>
    <lineage>
        <taxon>Archaea</taxon>
        <taxon>Methanobacteriati</taxon>
        <taxon>Methanobacteriota</taxon>
        <taxon>Stenosarchaea group</taxon>
        <taxon>Halobacteria</taxon>
        <taxon>Halobacteriales</taxon>
        <taxon>Haloarculaceae</taxon>
        <taxon>Halapricum</taxon>
    </lineage>
</organism>
<sequence length="56" mass="6730">MTEAVLEREDLTLLQRREITETLWTRAIQFDIELAIERETHPHSGWMRRSRYSGIS</sequence>
<accession>A0A897N4R8</accession>
<proteinExistence type="predicted"/>
<dbReference type="AlphaFoldDB" id="A0A897N4R8"/>
<evidence type="ECO:0000313" key="1">
    <source>
        <dbReference type="EMBL" id="QSG06069.1"/>
    </source>
</evidence>
<protein>
    <submittedName>
        <fullName evidence="1">Uncharacterized protein</fullName>
    </submittedName>
</protein>
<evidence type="ECO:0000313" key="2">
    <source>
        <dbReference type="Proteomes" id="UP000663525"/>
    </source>
</evidence>
<dbReference type="EMBL" id="CP064787">
    <property type="protein sequence ID" value="QSG06069.1"/>
    <property type="molecule type" value="Genomic_DNA"/>
</dbReference>